<feature type="compositionally biased region" description="Polar residues" evidence="15">
    <location>
        <begin position="899"/>
        <end position="909"/>
    </location>
</feature>
<evidence type="ECO:0000256" key="14">
    <source>
        <dbReference type="SAM" id="Coils"/>
    </source>
</evidence>
<proteinExistence type="predicted"/>
<gene>
    <name evidence="19" type="primary">plcb2</name>
</gene>
<feature type="coiled-coil region" evidence="14">
    <location>
        <begin position="1033"/>
        <end position="1067"/>
    </location>
</feature>
<evidence type="ECO:0000313" key="18">
    <source>
        <dbReference type="Proteomes" id="UP000515152"/>
    </source>
</evidence>
<sequence>MIKKRYFIQEPQVKEYLVKGERFIKWRDDSTRTAPVTLKMDPKGFYLYWTNQSKETEFVDVATIRDTRSGKYAKLPKHPKVRNVLNMDFPDSNHLAKTLTVVSGPDMVNLTYHNFFANKEKIVQNWEADILAVAYNPHRANACRQVFLDKIYVRLTLQTNKDGKIPVKIFYKMFPADKKRVDSALAASGLPKGKFDSVKMEVFTEEKYKEFLMNLCPRPEIYEIFTSYSAKAKPIMTKEVLAKFLNEKQRDSRLNEELYPPLRLDQVKTVIENYEPTPANINRGQISPEGLMQYLIGPETSVVVQDKLAQSHDMKEPLNHYFIKSSHNTYLTAGQFSGISSPEMYRQCLLSGCRCLELDCWKGKPPDEEPIITHGFTMTTEILFKDVIEAIAESAFKTSQYPVILSFENHVDSVKQQEKMANYCRTLFGDALLADPLDKYPMKPGHPIPSPSELMGKILIKNKKGNTATAMPNAKKTPGSEQTNKPAEVAPSTAPDPVTPAPEDEEEQELQDEQDEEKMKNSDEGTAGQEVTAYEAMSSIVNYIQPNKFVSFEVARRKNKSYNVTSFVETKGESLIAKSAVEFVEYNKRQMSRIYPKGTRMDSSNYSPQPFWNAGCQMVALNYQTMDFPMQLNMSLFEYNGRTGYLLKHDLLRRNDKKFDPYSDRLDTIVANTLSIKIYSGQFLSDKSVKTGVEVEIIGLPGDQKRKFRTKWCMNPNSINPVWTDEPFVFEKILFPEMASLRIVAYEEGGKFLGHRIIPVDAIQSGFHHICLRSESNLPLTLPALFVHIEVKDYIPAGFADFTDALFNPVKHSDKPAKTQESSAYVSPYELPISNTTPPAVDKATPPSSPPVADVKVSEDPEEGAILPPPPGEECPVSAAAAASAAATSGSPSATEESNPNATSGSPSATVIEESNPTPPPEPPTQPETSPVSPPDPPTLFGPASDSTDAASTLTPPEAEAPDTEPPSVPETDASDEPLTTGSAEETEADPPSEPPTGVEVAPGEVALNPLVSNASADPTEPSTVSSEELLQHKSFLKVTKRQEKELKELERKFQKKEEELTQKYSDQFKSLKKKTSLKKKERDDDDGAVVMERVLELKEKMQLELRPLWVEQHHLLRKRKEQHATECLTKLLEMATERHTGELKALHSEDKETRKKSGSAKGRLKKSKSCELLDEDVPEIKVAEDSMSTQEDALRKKQAATLEKFRCFVNKLSGEALEEHGEKMRSLPRDVTVAVNACMGTHFPDQVEQIADCKQGKVGQYGNVFLG</sequence>
<dbReference type="Pfam" id="PF08703">
    <property type="entry name" value="PLC-beta_C"/>
    <property type="match status" value="1"/>
</dbReference>
<dbReference type="PROSITE" id="PS50007">
    <property type="entry name" value="PIPLC_X_DOMAIN"/>
    <property type="match status" value="1"/>
</dbReference>
<dbReference type="CDD" id="cd13361">
    <property type="entry name" value="PH_PLC_beta"/>
    <property type="match status" value="1"/>
</dbReference>
<comment type="catalytic activity">
    <reaction evidence="9">
        <text>a 1,2-diacyl-sn-glycero-3-phospho-(1D-myo-inositol-4,5-bisphosphate) + H2O = 1D-myo-inositol 1,4,5-trisphosphate + a 1,2-diacyl-sn-glycerol + H(+)</text>
        <dbReference type="Rhea" id="RHEA:33179"/>
        <dbReference type="ChEBI" id="CHEBI:15377"/>
        <dbReference type="ChEBI" id="CHEBI:15378"/>
        <dbReference type="ChEBI" id="CHEBI:17815"/>
        <dbReference type="ChEBI" id="CHEBI:58456"/>
        <dbReference type="ChEBI" id="CHEBI:203600"/>
        <dbReference type="EC" id="3.1.4.11"/>
    </reaction>
    <physiologicalReaction direction="left-to-right" evidence="9">
        <dbReference type="Rhea" id="RHEA:33180"/>
    </physiologicalReaction>
</comment>
<dbReference type="InterPro" id="IPR042531">
    <property type="entry name" value="PLC-beta_C_sf"/>
</dbReference>
<keyword evidence="2" id="KW-0963">Cytoplasm</keyword>
<dbReference type="Pfam" id="PF17787">
    <property type="entry name" value="PH_14"/>
    <property type="match status" value="1"/>
</dbReference>
<evidence type="ECO:0000256" key="2">
    <source>
        <dbReference type="ARBA" id="ARBA00022490"/>
    </source>
</evidence>
<dbReference type="GO" id="GO:0007186">
    <property type="term" value="P:G protein-coupled receptor signaling pathway"/>
    <property type="evidence" value="ECO:0007669"/>
    <property type="project" value="TreeGrafter"/>
</dbReference>
<evidence type="ECO:0000256" key="1">
    <source>
        <dbReference type="ARBA" id="ARBA00004496"/>
    </source>
</evidence>
<dbReference type="GO" id="GO:0016042">
    <property type="term" value="P:lipid catabolic process"/>
    <property type="evidence" value="ECO:0007669"/>
    <property type="project" value="UniProtKB-KW"/>
</dbReference>
<feature type="compositionally biased region" description="Pro residues" evidence="15">
    <location>
        <begin position="917"/>
        <end position="940"/>
    </location>
</feature>
<dbReference type="Proteomes" id="UP000515152">
    <property type="component" value="Chromosome 14"/>
</dbReference>
<keyword evidence="8 11" id="KW-0807">Transducer</keyword>
<dbReference type="GO" id="GO:0005737">
    <property type="term" value="C:cytoplasm"/>
    <property type="evidence" value="ECO:0007669"/>
    <property type="project" value="UniProtKB-SubCell"/>
</dbReference>
<dbReference type="InterPro" id="IPR000008">
    <property type="entry name" value="C2_dom"/>
</dbReference>
<dbReference type="FunFam" id="2.60.40.150:FF:000105">
    <property type="entry name" value="1-phosphatidylinositol 4,5-bisphosphate phosphodiesterase"/>
    <property type="match status" value="1"/>
</dbReference>
<dbReference type="Gene3D" id="2.30.29.240">
    <property type="match status" value="1"/>
</dbReference>
<dbReference type="InterPro" id="IPR035892">
    <property type="entry name" value="C2_domain_sf"/>
</dbReference>
<evidence type="ECO:0000256" key="9">
    <source>
        <dbReference type="ARBA" id="ARBA00023674"/>
    </source>
</evidence>
<dbReference type="InterPro" id="IPR053945">
    <property type="entry name" value="PLCB1-4-like_EFh"/>
</dbReference>
<evidence type="ECO:0000256" key="12">
    <source>
        <dbReference type="PIRSR" id="PIRSR000956-1"/>
    </source>
</evidence>
<comment type="cofactor">
    <cofactor evidence="13">
        <name>Ca(2+)</name>
        <dbReference type="ChEBI" id="CHEBI:29108"/>
    </cofactor>
    <text evidence="13">Binds 1 Ca(2+) ion per subunit.</text>
</comment>
<organism evidence="18 19">
    <name type="scientific">Clupea harengus</name>
    <name type="common">Atlantic herring</name>
    <dbReference type="NCBI Taxonomy" id="7950"/>
    <lineage>
        <taxon>Eukaryota</taxon>
        <taxon>Metazoa</taxon>
        <taxon>Chordata</taxon>
        <taxon>Craniata</taxon>
        <taxon>Vertebrata</taxon>
        <taxon>Euteleostomi</taxon>
        <taxon>Actinopterygii</taxon>
        <taxon>Neopterygii</taxon>
        <taxon>Teleostei</taxon>
        <taxon>Clupei</taxon>
        <taxon>Clupeiformes</taxon>
        <taxon>Clupeoidei</taxon>
        <taxon>Clupeidae</taxon>
        <taxon>Clupea</taxon>
    </lineage>
</organism>
<evidence type="ECO:0000256" key="4">
    <source>
        <dbReference type="ARBA" id="ARBA00022801"/>
    </source>
</evidence>
<dbReference type="SUPFAM" id="SSF50729">
    <property type="entry name" value="PH domain-like"/>
    <property type="match status" value="1"/>
</dbReference>
<feature type="region of interest" description="Disordered" evidence="15">
    <location>
        <begin position="1145"/>
        <end position="1168"/>
    </location>
</feature>
<dbReference type="CDD" id="cd08591">
    <property type="entry name" value="PI-PLCc_beta"/>
    <property type="match status" value="1"/>
</dbReference>
<keyword evidence="3" id="KW-0597">Phosphoprotein</keyword>
<evidence type="ECO:0000259" key="16">
    <source>
        <dbReference type="PROSITE" id="PS50004"/>
    </source>
</evidence>
<dbReference type="PANTHER" id="PTHR10336:SF10">
    <property type="entry name" value="1-PHOSPHATIDYLINOSITOL 4,5-BISPHOSPHATE PHOSPHODIESTERASE BETA-2"/>
    <property type="match status" value="1"/>
</dbReference>
<dbReference type="GO" id="GO:0048015">
    <property type="term" value="P:phosphatidylinositol-mediated signaling"/>
    <property type="evidence" value="ECO:0007669"/>
    <property type="project" value="TreeGrafter"/>
</dbReference>
<feature type="binding site" evidence="13">
    <location>
        <position position="408"/>
    </location>
    <ligand>
        <name>Ca(2+)</name>
        <dbReference type="ChEBI" id="CHEBI:29108"/>
    </ligand>
</feature>
<feature type="compositionally biased region" description="Basic and acidic residues" evidence="15">
    <location>
        <begin position="1145"/>
        <end position="1156"/>
    </location>
</feature>
<reference evidence="19" key="1">
    <citation type="submission" date="2025-08" db="UniProtKB">
        <authorList>
            <consortium name="RefSeq"/>
        </authorList>
    </citation>
    <scope>IDENTIFICATION</scope>
</reference>
<feature type="active site" evidence="12">
    <location>
        <position position="374"/>
    </location>
</feature>
<dbReference type="InterPro" id="IPR037862">
    <property type="entry name" value="PLC-beta_PH"/>
</dbReference>
<keyword evidence="14" id="KW-0175">Coiled coil</keyword>
<keyword evidence="18" id="KW-1185">Reference proteome</keyword>
<comment type="subcellular location">
    <subcellularLocation>
        <location evidence="1">Cytoplasm</location>
    </subcellularLocation>
</comment>
<dbReference type="PROSITE" id="PS50008">
    <property type="entry name" value="PIPLC_Y_DOMAIN"/>
    <property type="match status" value="1"/>
</dbReference>
<name>A0A6P8GLV3_CLUHA</name>
<feature type="region of interest" description="Disordered" evidence="15">
    <location>
        <begin position="466"/>
        <end position="526"/>
    </location>
</feature>
<dbReference type="Gene3D" id="3.20.20.190">
    <property type="entry name" value="Phosphatidylinositol (PI) phosphodiesterase"/>
    <property type="match status" value="1"/>
</dbReference>
<dbReference type="InterPro" id="IPR000909">
    <property type="entry name" value="PLipase_C_PInositol-sp_X_dom"/>
</dbReference>
<feature type="domain" description="PI-PLC Y-box" evidence="17">
    <location>
        <begin position="537"/>
        <end position="653"/>
    </location>
</feature>
<dbReference type="SMART" id="SM00149">
    <property type="entry name" value="PLCYc"/>
    <property type="match status" value="1"/>
</dbReference>
<evidence type="ECO:0000256" key="15">
    <source>
        <dbReference type="SAM" id="MobiDB-lite"/>
    </source>
</evidence>
<dbReference type="PIRSF" id="PIRSF000956">
    <property type="entry name" value="PLC-beta"/>
    <property type="match status" value="1"/>
</dbReference>
<dbReference type="PRINTS" id="PR00390">
    <property type="entry name" value="PHPHLIPASEC"/>
</dbReference>
<feature type="binding site" evidence="13">
    <location>
        <position position="328"/>
    </location>
    <ligand>
        <name>Ca(2+)</name>
        <dbReference type="ChEBI" id="CHEBI:29108"/>
    </ligand>
</feature>
<dbReference type="GO" id="GO:0046488">
    <property type="term" value="P:phosphatidylinositol metabolic process"/>
    <property type="evidence" value="ECO:0007669"/>
    <property type="project" value="TreeGrafter"/>
</dbReference>
<dbReference type="SMART" id="SM00148">
    <property type="entry name" value="PLCXc"/>
    <property type="match status" value="1"/>
</dbReference>
<feature type="binding site" evidence="13">
    <location>
        <position position="359"/>
    </location>
    <ligand>
        <name>Ca(2+)</name>
        <dbReference type="ChEBI" id="CHEBI:29108"/>
    </ligand>
</feature>
<dbReference type="FunFam" id="1.10.238.10:FF:000005">
    <property type="entry name" value="Phosphoinositide phospholipase C"/>
    <property type="match status" value="1"/>
</dbReference>
<dbReference type="AlphaFoldDB" id="A0A6P8GLV3"/>
<feature type="binding site" evidence="13">
    <location>
        <position position="357"/>
    </location>
    <ligand>
        <name>Ca(2+)</name>
        <dbReference type="ChEBI" id="CHEBI:29108"/>
    </ligand>
</feature>
<comment type="catalytic activity">
    <reaction evidence="10">
        <text>a 1,2-diacyl-sn-glycero-3-phospho-(1D-myo-inositol) + H2O = 1D-myo-inositol 1-phosphate + a 1,2-diacyl-sn-glycerol + H(+)</text>
        <dbReference type="Rhea" id="RHEA:43484"/>
        <dbReference type="ChEBI" id="CHEBI:15377"/>
        <dbReference type="ChEBI" id="CHEBI:15378"/>
        <dbReference type="ChEBI" id="CHEBI:17815"/>
        <dbReference type="ChEBI" id="CHEBI:57880"/>
        <dbReference type="ChEBI" id="CHEBI:58433"/>
    </reaction>
    <physiologicalReaction direction="left-to-right" evidence="10">
        <dbReference type="Rhea" id="RHEA:43485"/>
    </physiologicalReaction>
</comment>
<dbReference type="InterPro" id="IPR016280">
    <property type="entry name" value="PLC-beta"/>
</dbReference>
<dbReference type="Pfam" id="PF00387">
    <property type="entry name" value="PI-PLC-Y"/>
    <property type="match status" value="1"/>
</dbReference>
<evidence type="ECO:0000256" key="10">
    <source>
        <dbReference type="ARBA" id="ARBA00023726"/>
    </source>
</evidence>
<dbReference type="Pfam" id="PF22631">
    <property type="entry name" value="PLCB1-4-like_EFh"/>
    <property type="match status" value="1"/>
</dbReference>
<dbReference type="RefSeq" id="XP_031436417.1">
    <property type="nucleotide sequence ID" value="XM_031580557.2"/>
</dbReference>
<dbReference type="GO" id="GO:0051209">
    <property type="term" value="P:release of sequestered calcium ion into cytosol"/>
    <property type="evidence" value="ECO:0007669"/>
    <property type="project" value="TreeGrafter"/>
</dbReference>
<feature type="active site" evidence="12">
    <location>
        <position position="327"/>
    </location>
</feature>
<evidence type="ECO:0000256" key="7">
    <source>
        <dbReference type="ARBA" id="ARBA00023098"/>
    </source>
</evidence>
<dbReference type="GO" id="GO:0005509">
    <property type="term" value="F:calcium ion binding"/>
    <property type="evidence" value="ECO:0007669"/>
    <property type="project" value="UniProtKB-UniRule"/>
</dbReference>
<dbReference type="KEGG" id="char:105908175"/>
<dbReference type="OrthoDB" id="269822at2759"/>
<feature type="compositionally biased region" description="Polar residues" evidence="15">
    <location>
        <begin position="1011"/>
        <end position="1029"/>
    </location>
</feature>
<protein>
    <recommendedName>
        <fullName evidence="11">1-phosphatidylinositol 4,5-bisphosphate phosphodiesterase</fullName>
        <ecNumber evidence="11">3.1.4.11</ecNumber>
    </recommendedName>
</protein>
<dbReference type="CTD" id="5330"/>
<dbReference type="SUPFAM" id="SSF51695">
    <property type="entry name" value="PLC-like phosphodiesterases"/>
    <property type="match status" value="1"/>
</dbReference>
<dbReference type="EC" id="3.1.4.11" evidence="11"/>
<dbReference type="Gene3D" id="1.20.1230.10">
    <property type="entry name" value="Phospholipase C beta, distal C-terminal domain"/>
    <property type="match status" value="1"/>
</dbReference>
<dbReference type="SUPFAM" id="SSF49562">
    <property type="entry name" value="C2 domain (Calcium/lipid-binding domain, CaLB)"/>
    <property type="match status" value="1"/>
</dbReference>
<evidence type="ECO:0000259" key="17">
    <source>
        <dbReference type="PROSITE" id="PS50008"/>
    </source>
</evidence>
<keyword evidence="7 11" id="KW-0443">Lipid metabolism</keyword>
<keyword evidence="13" id="KW-0479">Metal-binding</keyword>
<dbReference type="InterPro" id="IPR017946">
    <property type="entry name" value="PLC-like_Pdiesterase_TIM-brl"/>
</dbReference>
<dbReference type="PROSITE" id="PS50004">
    <property type="entry name" value="C2"/>
    <property type="match status" value="1"/>
</dbReference>
<feature type="domain" description="C2" evidence="16">
    <location>
        <begin position="653"/>
        <end position="780"/>
    </location>
</feature>
<dbReference type="SMART" id="SM00239">
    <property type="entry name" value="C2"/>
    <property type="match status" value="1"/>
</dbReference>
<dbReference type="GeneID" id="105908175"/>
<dbReference type="CDD" id="cd00275">
    <property type="entry name" value="C2_PLC_like"/>
    <property type="match status" value="1"/>
</dbReference>
<dbReference type="SUPFAM" id="SSF69989">
    <property type="entry name" value="C-terminal domain of PLC-beta"/>
    <property type="match status" value="1"/>
</dbReference>
<keyword evidence="4 11" id="KW-0378">Hydrolase</keyword>
<evidence type="ECO:0000256" key="6">
    <source>
        <dbReference type="ARBA" id="ARBA00022963"/>
    </source>
</evidence>
<dbReference type="SUPFAM" id="SSF47473">
    <property type="entry name" value="EF-hand"/>
    <property type="match status" value="1"/>
</dbReference>
<dbReference type="InterPro" id="IPR001711">
    <property type="entry name" value="PLipase_C_Pinositol-sp_Y"/>
</dbReference>
<feature type="region of interest" description="Disordered" evidence="15">
    <location>
        <begin position="836"/>
        <end position="1032"/>
    </location>
</feature>
<evidence type="ECO:0000256" key="11">
    <source>
        <dbReference type="PIRNR" id="PIRNR000956"/>
    </source>
</evidence>
<evidence type="ECO:0000313" key="19">
    <source>
        <dbReference type="RefSeq" id="XP_031436417.1"/>
    </source>
</evidence>
<feature type="compositionally biased region" description="Basic residues" evidence="15">
    <location>
        <begin position="1157"/>
        <end position="1168"/>
    </location>
</feature>
<evidence type="ECO:0000256" key="8">
    <source>
        <dbReference type="ARBA" id="ARBA00023224"/>
    </source>
</evidence>
<evidence type="ECO:0000256" key="5">
    <source>
        <dbReference type="ARBA" id="ARBA00022837"/>
    </source>
</evidence>
<dbReference type="InterPro" id="IPR011992">
    <property type="entry name" value="EF-hand-dom_pair"/>
</dbReference>
<dbReference type="GO" id="GO:0004435">
    <property type="term" value="F:phosphatidylinositol-4,5-bisphosphate phospholipase C activity"/>
    <property type="evidence" value="ECO:0007669"/>
    <property type="project" value="UniProtKB-UniRule"/>
</dbReference>
<dbReference type="Gene3D" id="2.60.40.150">
    <property type="entry name" value="C2 domain"/>
    <property type="match status" value="1"/>
</dbReference>
<dbReference type="Pfam" id="PF00388">
    <property type="entry name" value="PI-PLC-X"/>
    <property type="match status" value="1"/>
</dbReference>
<dbReference type="PANTHER" id="PTHR10336">
    <property type="entry name" value="PHOSPHOINOSITIDE-SPECIFIC PHOSPHOLIPASE C FAMILY PROTEIN"/>
    <property type="match status" value="1"/>
</dbReference>
<feature type="compositionally biased region" description="Polar residues" evidence="15">
    <location>
        <begin position="945"/>
        <end position="954"/>
    </location>
</feature>
<dbReference type="InterPro" id="IPR001192">
    <property type="entry name" value="PI-PLC_fam"/>
</dbReference>
<feature type="compositionally biased region" description="Acidic residues" evidence="15">
    <location>
        <begin position="502"/>
        <end position="516"/>
    </location>
</feature>
<dbReference type="Gene3D" id="1.10.238.10">
    <property type="entry name" value="EF-hand"/>
    <property type="match status" value="1"/>
</dbReference>
<keyword evidence="5 13" id="KW-0106">Calcium</keyword>
<keyword evidence="6 11" id="KW-0442">Lipid degradation</keyword>
<dbReference type="InterPro" id="IPR014815">
    <property type="entry name" value="PLC-beta_C"/>
</dbReference>
<accession>A0A6P8GLV3</accession>
<evidence type="ECO:0000256" key="3">
    <source>
        <dbReference type="ARBA" id="ARBA00022553"/>
    </source>
</evidence>
<evidence type="ECO:0000256" key="13">
    <source>
        <dbReference type="PIRSR" id="PIRSR000956-2"/>
    </source>
</evidence>
<feature type="compositionally biased region" description="Low complexity" evidence="15">
    <location>
        <begin position="878"/>
        <end position="898"/>
    </location>
</feature>